<accession>A0ACB0LIY3</accession>
<dbReference type="EMBL" id="CASHSV030000513">
    <property type="protein sequence ID" value="CAJ2668603.1"/>
    <property type="molecule type" value="Genomic_DNA"/>
</dbReference>
<reference evidence="1" key="1">
    <citation type="submission" date="2023-10" db="EMBL/GenBank/DDBJ databases">
        <authorList>
            <person name="Rodriguez Cubillos JULIANA M."/>
            <person name="De Vega J."/>
        </authorList>
    </citation>
    <scope>NUCLEOTIDE SEQUENCE</scope>
</reference>
<sequence>MQYLQKLYLNKCCNLETIPDSIDGMPFLSVLCLIECGNLETIPDNIQNSRLEFLDLDECRNLKSLQKLPVSLLHLIAVNCTYLDTESILKNMLDSIVAQYTCYIQFHLDQISFLPGAQVPHCFPYRTTEASIDIPSIVKSNLSCFIVCIIFSEGLYVTHDSSSIDCTVYENKKLADQSFVRVHVGAHRILISDHVLLFIHSVDGLKWEEEEEEEEESESEGDYYNLSFEFKYSFDYQNYDDDSEDEDDDRIRW</sequence>
<dbReference type="Proteomes" id="UP001177021">
    <property type="component" value="Unassembled WGS sequence"/>
</dbReference>
<evidence type="ECO:0000313" key="1">
    <source>
        <dbReference type="EMBL" id="CAJ2668603.1"/>
    </source>
</evidence>
<protein>
    <submittedName>
        <fullName evidence="1">Uncharacterized protein</fullName>
    </submittedName>
</protein>
<evidence type="ECO:0000313" key="2">
    <source>
        <dbReference type="Proteomes" id="UP001177021"/>
    </source>
</evidence>
<proteinExistence type="predicted"/>
<name>A0ACB0LIY3_TRIPR</name>
<organism evidence="1 2">
    <name type="scientific">Trifolium pratense</name>
    <name type="common">Red clover</name>
    <dbReference type="NCBI Taxonomy" id="57577"/>
    <lineage>
        <taxon>Eukaryota</taxon>
        <taxon>Viridiplantae</taxon>
        <taxon>Streptophyta</taxon>
        <taxon>Embryophyta</taxon>
        <taxon>Tracheophyta</taxon>
        <taxon>Spermatophyta</taxon>
        <taxon>Magnoliopsida</taxon>
        <taxon>eudicotyledons</taxon>
        <taxon>Gunneridae</taxon>
        <taxon>Pentapetalae</taxon>
        <taxon>rosids</taxon>
        <taxon>fabids</taxon>
        <taxon>Fabales</taxon>
        <taxon>Fabaceae</taxon>
        <taxon>Papilionoideae</taxon>
        <taxon>50 kb inversion clade</taxon>
        <taxon>NPAAA clade</taxon>
        <taxon>Hologalegina</taxon>
        <taxon>IRL clade</taxon>
        <taxon>Trifolieae</taxon>
        <taxon>Trifolium</taxon>
    </lineage>
</organism>
<keyword evidence="2" id="KW-1185">Reference proteome</keyword>
<gene>
    <name evidence="1" type="ORF">MILVUS5_LOCUS32967</name>
</gene>
<comment type="caution">
    <text evidence="1">The sequence shown here is derived from an EMBL/GenBank/DDBJ whole genome shotgun (WGS) entry which is preliminary data.</text>
</comment>